<dbReference type="Pfam" id="PF08796">
    <property type="entry name" value="DUF1797"/>
    <property type="match status" value="1"/>
</dbReference>
<organism evidence="2 3">
    <name type="scientific">Ruoffia tabacinasalis</name>
    <dbReference type="NCBI Taxonomy" id="87458"/>
    <lineage>
        <taxon>Bacteria</taxon>
        <taxon>Bacillati</taxon>
        <taxon>Bacillota</taxon>
        <taxon>Bacilli</taxon>
        <taxon>Lactobacillales</taxon>
        <taxon>Aerococcaceae</taxon>
        <taxon>Ruoffia</taxon>
    </lineage>
</organism>
<dbReference type="AlphaFoldDB" id="A0A5R9DWF0"/>
<sequence>MKTSVLTGIIQRLEAMVNANNSEPEVRRFELDGVEKCQVTYHADDKAFELSDSQRGTTYRFDDIDLVAIEIYELLG</sequence>
<dbReference type="Proteomes" id="UP000306420">
    <property type="component" value="Unassembled WGS sequence"/>
</dbReference>
<accession>A0A5R9DWF0</accession>
<keyword evidence="4" id="KW-1185">Reference proteome</keyword>
<reference evidence="2 3" key="1">
    <citation type="submission" date="2019-05" db="EMBL/GenBank/DDBJ databases">
        <title>The metagenome of a microbial culture collection derived from dairy environment covers the genomic content of the human microbiome.</title>
        <authorList>
            <person name="Roder T."/>
            <person name="Wuthrich D."/>
            <person name="Sattari Z."/>
            <person name="Von Ah U."/>
            <person name="Bar C."/>
            <person name="Ronchi F."/>
            <person name="Macpherson A.J."/>
            <person name="Ganal-Vonarburg S.C."/>
            <person name="Bruggmann R."/>
            <person name="Vergeres G."/>
        </authorList>
    </citation>
    <scope>NUCLEOTIDE SEQUENCE [LARGE SCALE GENOMIC DNA]</scope>
    <source>
        <strain evidence="2 3">FAM 24227</strain>
    </source>
</reference>
<reference evidence="1 4" key="2">
    <citation type="submission" date="2020-07" db="EMBL/GenBank/DDBJ databases">
        <title>Facklamia lactis sp. nov., isolated from raw milk.</title>
        <authorList>
            <person name="Doll E.V."/>
            <person name="Huptas C."/>
            <person name="Staib L."/>
            <person name="Wenning M."/>
            <person name="Scherer S."/>
        </authorList>
    </citation>
    <scope>NUCLEOTIDE SEQUENCE [LARGE SCALE GENOMIC DNA]</scope>
    <source>
        <strain evidence="1 4">DSM 104272</strain>
    </source>
</reference>
<gene>
    <name evidence="2" type="ORF">FEZ33_07800</name>
    <name evidence="1" type="ORF">HYQ42_06465</name>
</gene>
<comment type="caution">
    <text evidence="2">The sequence shown here is derived from an EMBL/GenBank/DDBJ whole genome shotgun (WGS) entry which is preliminary data.</text>
</comment>
<evidence type="ECO:0000313" key="3">
    <source>
        <dbReference type="Proteomes" id="UP000306420"/>
    </source>
</evidence>
<evidence type="ECO:0000313" key="2">
    <source>
        <dbReference type="EMBL" id="TLQ40624.1"/>
    </source>
</evidence>
<evidence type="ECO:0000313" key="1">
    <source>
        <dbReference type="EMBL" id="MBG9978426.1"/>
    </source>
</evidence>
<proteinExistence type="predicted"/>
<evidence type="ECO:0000313" key="4">
    <source>
        <dbReference type="Proteomes" id="UP000823401"/>
    </source>
</evidence>
<dbReference type="EMBL" id="JACCEL010000013">
    <property type="protein sequence ID" value="MBG9978426.1"/>
    <property type="molecule type" value="Genomic_DNA"/>
</dbReference>
<dbReference type="InterPro" id="IPR014904">
    <property type="entry name" value="YkuJ-like"/>
</dbReference>
<dbReference type="SUPFAM" id="SSF143567">
    <property type="entry name" value="YkuJ-like"/>
    <property type="match status" value="1"/>
</dbReference>
<name>A0A5R9DWF0_9LACT</name>
<dbReference type="OrthoDB" id="2361638at2"/>
<protein>
    <submittedName>
        <fullName evidence="2">DUF1797 family protein</fullName>
    </submittedName>
    <submittedName>
        <fullName evidence="1">YkuJ family protein</fullName>
    </submittedName>
</protein>
<dbReference type="InterPro" id="IPR038073">
    <property type="entry name" value="YkuJ-like_sf"/>
</dbReference>
<dbReference type="Proteomes" id="UP000823401">
    <property type="component" value="Unassembled WGS sequence"/>
</dbReference>
<dbReference type="RefSeq" id="WP_138404844.1">
    <property type="nucleotide sequence ID" value="NZ_CP144682.1"/>
</dbReference>
<dbReference type="EMBL" id="VBSP01000026">
    <property type="protein sequence ID" value="TLQ40624.1"/>
    <property type="molecule type" value="Genomic_DNA"/>
</dbReference>
<dbReference type="Gene3D" id="3.30.720.20">
    <property type="entry name" value="Protein of unknown function DUF1797"/>
    <property type="match status" value="1"/>
</dbReference>